<name>A0A1M4TU23_9BACT</name>
<accession>A0A1M4TU23</accession>
<protein>
    <submittedName>
        <fullName evidence="13">TonB-linked outer membrane protein, SusC/RagA family</fullName>
    </submittedName>
</protein>
<dbReference type="SUPFAM" id="SSF49464">
    <property type="entry name" value="Carboxypeptidase regulatory domain-like"/>
    <property type="match status" value="1"/>
</dbReference>
<dbReference type="STRING" id="1194090.SAMN05443144_101387"/>
<keyword evidence="10" id="KW-0732">Signal</keyword>
<keyword evidence="2 8" id="KW-0813">Transport</keyword>
<proteinExistence type="inferred from homology"/>
<keyword evidence="3 8" id="KW-1134">Transmembrane beta strand</keyword>
<comment type="subcellular location">
    <subcellularLocation>
        <location evidence="1 8">Cell outer membrane</location>
        <topology evidence="1 8">Multi-pass membrane protein</topology>
    </subcellularLocation>
</comment>
<evidence type="ECO:0000256" key="5">
    <source>
        <dbReference type="ARBA" id="ARBA00023077"/>
    </source>
</evidence>
<dbReference type="Gene3D" id="2.170.130.10">
    <property type="entry name" value="TonB-dependent receptor, plug domain"/>
    <property type="match status" value="1"/>
</dbReference>
<reference evidence="13 14" key="1">
    <citation type="submission" date="2016-11" db="EMBL/GenBank/DDBJ databases">
        <authorList>
            <person name="Jaros S."/>
            <person name="Januszkiewicz K."/>
            <person name="Wedrychowicz H."/>
        </authorList>
    </citation>
    <scope>NUCLEOTIDE SEQUENCE [LARGE SCALE GENOMIC DNA]</scope>
    <source>
        <strain evidence="13 14">DSM 21986</strain>
    </source>
</reference>
<evidence type="ECO:0000256" key="1">
    <source>
        <dbReference type="ARBA" id="ARBA00004571"/>
    </source>
</evidence>
<evidence type="ECO:0000259" key="12">
    <source>
        <dbReference type="Pfam" id="PF07715"/>
    </source>
</evidence>
<evidence type="ECO:0000256" key="4">
    <source>
        <dbReference type="ARBA" id="ARBA00022692"/>
    </source>
</evidence>
<dbReference type="AlphaFoldDB" id="A0A1M4TU23"/>
<keyword evidence="6 8" id="KW-0472">Membrane</keyword>
<dbReference type="InterPro" id="IPR023997">
    <property type="entry name" value="TonB-dep_OMP_SusC/RagA_CS"/>
</dbReference>
<comment type="similarity">
    <text evidence="8 9">Belongs to the TonB-dependent receptor family.</text>
</comment>
<gene>
    <name evidence="13" type="ORF">SAMN05443144_101387</name>
</gene>
<evidence type="ECO:0000256" key="3">
    <source>
        <dbReference type="ARBA" id="ARBA00022452"/>
    </source>
</evidence>
<evidence type="ECO:0000256" key="10">
    <source>
        <dbReference type="SAM" id="SignalP"/>
    </source>
</evidence>
<dbReference type="InterPro" id="IPR008969">
    <property type="entry name" value="CarboxyPept-like_regulatory"/>
</dbReference>
<evidence type="ECO:0000256" key="6">
    <source>
        <dbReference type="ARBA" id="ARBA00023136"/>
    </source>
</evidence>
<feature type="domain" description="TonB-dependent receptor plug" evidence="12">
    <location>
        <begin position="246"/>
        <end position="353"/>
    </location>
</feature>
<evidence type="ECO:0000313" key="13">
    <source>
        <dbReference type="EMBL" id="SHE47981.1"/>
    </source>
</evidence>
<feature type="chain" id="PRO_5013336280" evidence="10">
    <location>
        <begin position="32"/>
        <end position="1099"/>
    </location>
</feature>
<dbReference type="Proteomes" id="UP000184041">
    <property type="component" value="Unassembled WGS sequence"/>
</dbReference>
<dbReference type="Pfam" id="PF07715">
    <property type="entry name" value="Plug"/>
    <property type="match status" value="1"/>
</dbReference>
<keyword evidence="5 9" id="KW-0798">TonB box</keyword>
<feature type="domain" description="TonB-dependent receptor-like beta-barrel" evidence="11">
    <location>
        <begin position="543"/>
        <end position="954"/>
    </location>
</feature>
<dbReference type="EMBL" id="FQUS01000001">
    <property type="protein sequence ID" value="SHE47981.1"/>
    <property type="molecule type" value="Genomic_DNA"/>
</dbReference>
<evidence type="ECO:0000256" key="9">
    <source>
        <dbReference type="RuleBase" id="RU003357"/>
    </source>
</evidence>
<evidence type="ECO:0000256" key="2">
    <source>
        <dbReference type="ARBA" id="ARBA00022448"/>
    </source>
</evidence>
<keyword evidence="7 8" id="KW-0998">Cell outer membrane</keyword>
<dbReference type="InterPro" id="IPR037066">
    <property type="entry name" value="Plug_dom_sf"/>
</dbReference>
<dbReference type="NCBIfam" id="TIGR04056">
    <property type="entry name" value="OMP_RagA_SusC"/>
    <property type="match status" value="1"/>
</dbReference>
<dbReference type="InterPro" id="IPR023996">
    <property type="entry name" value="TonB-dep_OMP_SusC/RagA"/>
</dbReference>
<organism evidence="13 14">
    <name type="scientific">Fodinibius roseus</name>
    <dbReference type="NCBI Taxonomy" id="1194090"/>
    <lineage>
        <taxon>Bacteria</taxon>
        <taxon>Pseudomonadati</taxon>
        <taxon>Balneolota</taxon>
        <taxon>Balneolia</taxon>
        <taxon>Balneolales</taxon>
        <taxon>Balneolaceae</taxon>
        <taxon>Fodinibius</taxon>
    </lineage>
</organism>
<dbReference type="Gene3D" id="2.40.170.20">
    <property type="entry name" value="TonB-dependent receptor, beta-barrel domain"/>
    <property type="match status" value="1"/>
</dbReference>
<dbReference type="Pfam" id="PF13715">
    <property type="entry name" value="CarbopepD_reg_2"/>
    <property type="match status" value="1"/>
</dbReference>
<dbReference type="InterPro" id="IPR012910">
    <property type="entry name" value="Plug_dom"/>
</dbReference>
<evidence type="ECO:0000259" key="11">
    <source>
        <dbReference type="Pfam" id="PF00593"/>
    </source>
</evidence>
<dbReference type="InterPro" id="IPR036942">
    <property type="entry name" value="Beta-barrel_TonB_sf"/>
</dbReference>
<dbReference type="NCBIfam" id="TIGR04057">
    <property type="entry name" value="SusC_RagA_signa"/>
    <property type="match status" value="1"/>
</dbReference>
<dbReference type="PROSITE" id="PS52016">
    <property type="entry name" value="TONB_DEPENDENT_REC_3"/>
    <property type="match status" value="1"/>
</dbReference>
<dbReference type="InterPro" id="IPR039426">
    <property type="entry name" value="TonB-dep_rcpt-like"/>
</dbReference>
<keyword evidence="14" id="KW-1185">Reference proteome</keyword>
<evidence type="ECO:0000256" key="7">
    <source>
        <dbReference type="ARBA" id="ARBA00023237"/>
    </source>
</evidence>
<dbReference type="GO" id="GO:0009279">
    <property type="term" value="C:cell outer membrane"/>
    <property type="evidence" value="ECO:0007669"/>
    <property type="project" value="UniProtKB-SubCell"/>
</dbReference>
<evidence type="ECO:0000313" key="14">
    <source>
        <dbReference type="Proteomes" id="UP000184041"/>
    </source>
</evidence>
<dbReference type="Gene3D" id="2.60.40.1120">
    <property type="entry name" value="Carboxypeptidase-like, regulatory domain"/>
    <property type="match status" value="1"/>
</dbReference>
<dbReference type="Pfam" id="PF00593">
    <property type="entry name" value="TonB_dep_Rec_b-barrel"/>
    <property type="match status" value="1"/>
</dbReference>
<sequence>MRVIRILSFFFCKSIGILLPIFLVSSMMANAQDINNEAALADMYKEKALSEMKAGGEATTSTKLKTVVALNQGTQSLINVLESIARQADLKLSYSKQFVPLDKKVVIRETEATAERALWHVLEDTPFRFGISASGQLVLLRMWEAPAKAQQETVTGTVTDEETGETMPGVNIVVKGTTTGTSSNQNGEFELVVPSLQDTLMVSFVGYQTREVPINGRTTLEINLRPEAVLGEELVVVGYGTQQRADLTSSIATVDVDKTLASRPITDVARGLQGSVAGLTITNPSGEIGTDSNISLRGIQGSLNAPGGAEPLILVDGVEIESLNQINPNNIESISVLKDAASTAIYGSRAAWGAVLIETKLGKKNTQPQLDYTNSFSFATPTNDLNLAPAAEGTEMAFEALQRSNPSTNVFGVVGMYFDETAIQKMREWEEQYGDQKLSNEMVMGRDFEMRDGRLFFYRPWDAGDMFMKDWTPMQRHNMNVSGGTQSTTYNIGLGYLDQHGVLDISNDKWQRYNVDIGLQADVNNWLDARGKFMFAQTERTRPYTNYGSTYDYWYYLYRWPRTYPYGTYEGRPFRNAVTGIKQANKSLYTSSLSRISVGGTATLAKGFTIDTDFTYNRKEDHLDQTGGKIQGYNFWAGGGELNYSTYSSPSFNNVNYTSDWTRRSNLRAVATYQNDLQNHSFKILTGGEAEMFDFTSQYSERRDLLDPSKGEIDLANGDQFVNGARSNWSTVGFFGRLNYSYEDTYLLQVNARYDGSSRFPPNQRWGFFPSVSAGYKISEEAFMDATKPALTFLKLRASYGSVGNNAVGTYPYIATMGSYGSDWLIGSSEDEVTFGTPGAVSSSLTWETVTTLDFGFDARLFQDKLNVSFDWYNRTTSDMLSAGISLPSTFGTSSPRRNYGELETKGWELELGWNHSFSDNDAYVNVTGTLANFSEEITKYANTTQVIGTNYTGRVLGDIWGYVTDRLFRRDDFQQDTEGNLITDEDGNYILKEGIPDQSALDDGSFSFGPGDVKFKDINGDGEINFGSNTREEPGDRKIIGNSTPKFQYGLRIGGGWKGFDMSLFLQGVGKREFWANGPIFVPGFRPHEGWFDHQLDY</sequence>
<feature type="signal peptide" evidence="10">
    <location>
        <begin position="1"/>
        <end position="31"/>
    </location>
</feature>
<dbReference type="InterPro" id="IPR000531">
    <property type="entry name" value="Beta-barrel_TonB"/>
</dbReference>
<dbReference type="SUPFAM" id="SSF56935">
    <property type="entry name" value="Porins"/>
    <property type="match status" value="1"/>
</dbReference>
<evidence type="ECO:0000256" key="8">
    <source>
        <dbReference type="PROSITE-ProRule" id="PRU01360"/>
    </source>
</evidence>
<keyword evidence="4 8" id="KW-0812">Transmembrane</keyword>